<feature type="compositionally biased region" description="Basic residues" evidence="1">
    <location>
        <begin position="85"/>
        <end position="96"/>
    </location>
</feature>
<feature type="region of interest" description="Disordered" evidence="1">
    <location>
        <begin position="21"/>
        <end position="41"/>
    </location>
</feature>
<dbReference type="Pfam" id="PF05678">
    <property type="entry name" value="VQ"/>
    <property type="match status" value="1"/>
</dbReference>
<dbReference type="PANTHER" id="PTHR33179:SF29">
    <property type="entry name" value="OS06G0666400 PROTEIN"/>
    <property type="match status" value="1"/>
</dbReference>
<proteinExistence type="predicted"/>
<name>A0AAN7M215_TRANT</name>
<sequence>MTQTMSHPNDWAQFYRQISFSDQVDAPPPPPPLLSVPGLLQSPETTSSIAAVTSVPSADTAFNPAQGSSSSGAAAATLCPGGRVSKPKRRRSRASRRTPTTVMSTDTTNFRAMVQQFTGGPAALFLPGAGGPRPPSALNINFGIDVPAGVRAQAASHLATFHHGQHPLQRHADHQPLVIGGLMQDQVFANMLSLDCSTGAGAGASPEIPPRPPFMQ</sequence>
<dbReference type="AlphaFoldDB" id="A0AAN7M215"/>
<evidence type="ECO:0000256" key="1">
    <source>
        <dbReference type="SAM" id="MobiDB-lite"/>
    </source>
</evidence>
<feature type="compositionally biased region" description="Low complexity" evidence="1">
    <location>
        <begin position="67"/>
        <end position="84"/>
    </location>
</feature>
<feature type="domain" description="VQ" evidence="2">
    <location>
        <begin position="98"/>
        <end position="122"/>
    </location>
</feature>
<dbReference type="EMBL" id="JAXQNO010000006">
    <property type="protein sequence ID" value="KAK4795989.1"/>
    <property type="molecule type" value="Genomic_DNA"/>
</dbReference>
<dbReference type="Proteomes" id="UP001346149">
    <property type="component" value="Unassembled WGS sequence"/>
</dbReference>
<dbReference type="InterPro" id="IPR008889">
    <property type="entry name" value="VQ"/>
</dbReference>
<reference evidence="3 4" key="1">
    <citation type="journal article" date="2023" name="Hortic Res">
        <title>Pangenome of water caltrop reveals structural variations and asymmetric subgenome divergence after allopolyploidization.</title>
        <authorList>
            <person name="Zhang X."/>
            <person name="Chen Y."/>
            <person name="Wang L."/>
            <person name="Yuan Y."/>
            <person name="Fang M."/>
            <person name="Shi L."/>
            <person name="Lu R."/>
            <person name="Comes H.P."/>
            <person name="Ma Y."/>
            <person name="Chen Y."/>
            <person name="Huang G."/>
            <person name="Zhou Y."/>
            <person name="Zheng Z."/>
            <person name="Qiu Y."/>
        </authorList>
    </citation>
    <scope>NUCLEOTIDE SEQUENCE [LARGE SCALE GENOMIC DNA]</scope>
    <source>
        <strain evidence="3">F231</strain>
    </source>
</reference>
<gene>
    <name evidence="3" type="ORF">SAY86_028315</name>
</gene>
<protein>
    <recommendedName>
        <fullName evidence="2">VQ domain-containing protein</fullName>
    </recommendedName>
</protein>
<keyword evidence="4" id="KW-1185">Reference proteome</keyword>
<evidence type="ECO:0000313" key="3">
    <source>
        <dbReference type="EMBL" id="KAK4795989.1"/>
    </source>
</evidence>
<dbReference type="PANTHER" id="PTHR33179">
    <property type="entry name" value="VQ MOTIF-CONTAINING PROTEIN"/>
    <property type="match status" value="1"/>
</dbReference>
<evidence type="ECO:0000313" key="4">
    <source>
        <dbReference type="Proteomes" id="UP001346149"/>
    </source>
</evidence>
<evidence type="ECO:0000259" key="2">
    <source>
        <dbReference type="Pfam" id="PF05678"/>
    </source>
</evidence>
<comment type="caution">
    <text evidence="3">The sequence shown here is derived from an EMBL/GenBank/DDBJ whole genome shotgun (WGS) entry which is preliminary data.</text>
</comment>
<accession>A0AAN7M215</accession>
<dbReference type="InterPro" id="IPR039609">
    <property type="entry name" value="VQ_15/22"/>
</dbReference>
<feature type="region of interest" description="Disordered" evidence="1">
    <location>
        <begin position="62"/>
        <end position="102"/>
    </location>
</feature>
<organism evidence="3 4">
    <name type="scientific">Trapa natans</name>
    <name type="common">Water chestnut</name>
    <dbReference type="NCBI Taxonomy" id="22666"/>
    <lineage>
        <taxon>Eukaryota</taxon>
        <taxon>Viridiplantae</taxon>
        <taxon>Streptophyta</taxon>
        <taxon>Embryophyta</taxon>
        <taxon>Tracheophyta</taxon>
        <taxon>Spermatophyta</taxon>
        <taxon>Magnoliopsida</taxon>
        <taxon>eudicotyledons</taxon>
        <taxon>Gunneridae</taxon>
        <taxon>Pentapetalae</taxon>
        <taxon>rosids</taxon>
        <taxon>malvids</taxon>
        <taxon>Myrtales</taxon>
        <taxon>Lythraceae</taxon>
        <taxon>Trapa</taxon>
    </lineage>
</organism>